<dbReference type="PROSITE" id="PS50943">
    <property type="entry name" value="HTH_CROC1"/>
    <property type="match status" value="1"/>
</dbReference>
<protein>
    <recommendedName>
        <fullName evidence="2">HTH cro/C1-type domain-containing protein</fullName>
    </recommendedName>
</protein>
<reference evidence="3" key="1">
    <citation type="submission" date="2022-07" db="EMBL/GenBank/DDBJ databases">
        <title>Complete Genome Sequence of the Radioresistant Bacterium Deinococcus aetherius ST0316, Isolated from the Air Dust collected in Lower Stratosphere above Japan.</title>
        <authorList>
            <person name="Satoh K."/>
            <person name="Hagiwara K."/>
            <person name="Katsumata K."/>
            <person name="Kubo A."/>
            <person name="Yokobori S."/>
            <person name="Yamagishi A."/>
            <person name="Oono Y."/>
            <person name="Narumi I."/>
        </authorList>
    </citation>
    <scope>NUCLEOTIDE SEQUENCE</scope>
    <source>
        <strain evidence="3">ST0316</strain>
        <plasmid evidence="3">pDAETH-5</plasmid>
    </source>
</reference>
<dbReference type="Pfam" id="PF01381">
    <property type="entry name" value="HTH_3"/>
    <property type="match status" value="1"/>
</dbReference>
<gene>
    <name evidence="3" type="ORF">DAETH_48910</name>
</gene>
<dbReference type="InterPro" id="IPR001387">
    <property type="entry name" value="Cro/C1-type_HTH"/>
</dbReference>
<keyword evidence="4" id="KW-1185">Reference proteome</keyword>
<evidence type="ECO:0000313" key="3">
    <source>
        <dbReference type="EMBL" id="BDP44922.1"/>
    </source>
</evidence>
<organism evidence="3 4">
    <name type="scientific">Deinococcus aetherius</name>
    <dbReference type="NCBI Taxonomy" id="200252"/>
    <lineage>
        <taxon>Bacteria</taxon>
        <taxon>Thermotogati</taxon>
        <taxon>Deinococcota</taxon>
        <taxon>Deinococci</taxon>
        <taxon>Deinococcales</taxon>
        <taxon>Deinococcaceae</taxon>
        <taxon>Deinococcus</taxon>
    </lineage>
</organism>
<dbReference type="CDD" id="cd00093">
    <property type="entry name" value="HTH_XRE"/>
    <property type="match status" value="1"/>
</dbReference>
<evidence type="ECO:0000313" key="4">
    <source>
        <dbReference type="Proteomes" id="UP001064971"/>
    </source>
</evidence>
<evidence type="ECO:0000259" key="2">
    <source>
        <dbReference type="PROSITE" id="PS50943"/>
    </source>
</evidence>
<accession>A0ABN6RNR4</accession>
<dbReference type="InterPro" id="IPR010982">
    <property type="entry name" value="Lambda_DNA-bd_dom_sf"/>
</dbReference>
<dbReference type="SUPFAM" id="SSF47413">
    <property type="entry name" value="lambda repressor-like DNA-binding domains"/>
    <property type="match status" value="1"/>
</dbReference>
<dbReference type="Gene3D" id="1.10.260.40">
    <property type="entry name" value="lambda repressor-like DNA-binding domains"/>
    <property type="match status" value="1"/>
</dbReference>
<feature type="region of interest" description="Disordered" evidence="1">
    <location>
        <begin position="1"/>
        <end position="23"/>
    </location>
</feature>
<dbReference type="EMBL" id="AP026565">
    <property type="protein sequence ID" value="BDP44922.1"/>
    <property type="molecule type" value="Genomic_DNA"/>
</dbReference>
<dbReference type="Proteomes" id="UP001064971">
    <property type="component" value="Plasmid pDAETH-5"/>
</dbReference>
<proteinExistence type="predicted"/>
<evidence type="ECO:0000256" key="1">
    <source>
        <dbReference type="SAM" id="MobiDB-lite"/>
    </source>
</evidence>
<dbReference type="SMART" id="SM00530">
    <property type="entry name" value="HTH_XRE"/>
    <property type="match status" value="1"/>
</dbReference>
<geneLocation type="plasmid" evidence="3 4">
    <name>pDAETH-5</name>
</geneLocation>
<keyword evidence="3" id="KW-0614">Plasmid</keyword>
<sequence>MRFDPEQFPALAKEAKRQPDETFDIPALTSEQSSLGDDIERALIVATIGEALKTVRQQAGVSGAAAGEAIGINRQRVSQLERLSTANVELATLVKYLHGLGYDLSLTLKPRGGGREIVTTI</sequence>
<name>A0ABN6RNR4_9DEIO</name>
<feature type="domain" description="HTH cro/C1-type" evidence="2">
    <location>
        <begin position="52"/>
        <end position="108"/>
    </location>
</feature>